<dbReference type="GO" id="GO:0061522">
    <property type="term" value="F:1,4-dihydroxy-2-naphthoyl-CoA thioesterase activity"/>
    <property type="evidence" value="ECO:0007669"/>
    <property type="project" value="TreeGrafter"/>
</dbReference>
<keyword evidence="1" id="KW-0378">Hydrolase</keyword>
<dbReference type="Pfam" id="PF03061">
    <property type="entry name" value="4HBT"/>
    <property type="match status" value="1"/>
</dbReference>
<dbReference type="PANTHER" id="PTHR43240:SF8">
    <property type="entry name" value="PHENYLACETIC ACID DEGRADATION-RELATED PROTEIN"/>
    <property type="match status" value="1"/>
</dbReference>
<gene>
    <name evidence="3" type="ORF">F8568_043495</name>
</gene>
<keyword evidence="4" id="KW-1185">Reference proteome</keyword>
<sequence>MTTALTPDQIDDAMPFARALGVEIDAAAPEEVTGHLDWAPDRCTTGGLMHGGALMALADTLGAACAFLNLPPGASTTTLESKTNFFRGVKEGSVRGVSHPLHTGRTSIVVQTDLYDGTGRRVAQVTQTQAVLRP</sequence>
<evidence type="ECO:0000313" key="4">
    <source>
        <dbReference type="Proteomes" id="UP000462055"/>
    </source>
</evidence>
<dbReference type="GO" id="GO:0005829">
    <property type="term" value="C:cytosol"/>
    <property type="evidence" value="ECO:0007669"/>
    <property type="project" value="TreeGrafter"/>
</dbReference>
<dbReference type="CDD" id="cd03443">
    <property type="entry name" value="PaaI_thioesterase"/>
    <property type="match status" value="1"/>
</dbReference>
<reference evidence="3" key="1">
    <citation type="submission" date="2019-12" db="EMBL/GenBank/DDBJ databases">
        <title>Actinomadura physcomitrii sp. nov., a novel actinomycete isolated from moss [Physcomitrium sphaericum (Ludw) Fuernr].</title>
        <authorList>
            <person name="Zhuang X."/>
        </authorList>
    </citation>
    <scope>NUCLEOTIDE SEQUENCE [LARGE SCALE GENOMIC DNA]</scope>
    <source>
        <strain evidence="3">LD22</strain>
    </source>
</reference>
<accession>A0A6I4MUV1</accession>
<dbReference type="AlphaFoldDB" id="A0A6I4MUV1"/>
<protein>
    <submittedName>
        <fullName evidence="3">Hotdog fold thioesterase</fullName>
    </submittedName>
</protein>
<name>A0A6I4MUV1_9ACTN</name>
<dbReference type="RefSeq" id="WP_151600002.1">
    <property type="nucleotide sequence ID" value="NZ_WBMS02000063.1"/>
</dbReference>
<dbReference type="SUPFAM" id="SSF54637">
    <property type="entry name" value="Thioesterase/thiol ester dehydrase-isomerase"/>
    <property type="match status" value="1"/>
</dbReference>
<proteinExistence type="predicted"/>
<dbReference type="InterPro" id="IPR006683">
    <property type="entry name" value="Thioestr_dom"/>
</dbReference>
<dbReference type="PANTHER" id="PTHR43240">
    <property type="entry name" value="1,4-DIHYDROXY-2-NAPHTHOYL-COA THIOESTERASE 1"/>
    <property type="match status" value="1"/>
</dbReference>
<dbReference type="InterPro" id="IPR029069">
    <property type="entry name" value="HotDog_dom_sf"/>
</dbReference>
<evidence type="ECO:0000313" key="3">
    <source>
        <dbReference type="EMBL" id="MWA07091.1"/>
    </source>
</evidence>
<dbReference type="Proteomes" id="UP000462055">
    <property type="component" value="Unassembled WGS sequence"/>
</dbReference>
<feature type="domain" description="Thioesterase" evidence="2">
    <location>
        <begin position="46"/>
        <end position="122"/>
    </location>
</feature>
<dbReference type="Gene3D" id="3.10.129.10">
    <property type="entry name" value="Hotdog Thioesterase"/>
    <property type="match status" value="1"/>
</dbReference>
<dbReference type="InterPro" id="IPR003736">
    <property type="entry name" value="PAAI_dom"/>
</dbReference>
<evidence type="ECO:0000259" key="2">
    <source>
        <dbReference type="Pfam" id="PF03061"/>
    </source>
</evidence>
<dbReference type="EMBL" id="WBMS02000063">
    <property type="protein sequence ID" value="MWA07091.1"/>
    <property type="molecule type" value="Genomic_DNA"/>
</dbReference>
<evidence type="ECO:0000256" key="1">
    <source>
        <dbReference type="ARBA" id="ARBA00022801"/>
    </source>
</evidence>
<organism evidence="3 4">
    <name type="scientific">Actinomadura physcomitrii</name>
    <dbReference type="NCBI Taxonomy" id="2650748"/>
    <lineage>
        <taxon>Bacteria</taxon>
        <taxon>Bacillati</taxon>
        <taxon>Actinomycetota</taxon>
        <taxon>Actinomycetes</taxon>
        <taxon>Streptosporangiales</taxon>
        <taxon>Thermomonosporaceae</taxon>
        <taxon>Actinomadura</taxon>
    </lineage>
</organism>
<comment type="caution">
    <text evidence="3">The sequence shown here is derived from an EMBL/GenBank/DDBJ whole genome shotgun (WGS) entry which is preliminary data.</text>
</comment>
<dbReference type="NCBIfam" id="TIGR00369">
    <property type="entry name" value="unchar_dom_1"/>
    <property type="match status" value="1"/>
</dbReference>